<dbReference type="Proteomes" id="UP000579250">
    <property type="component" value="Unassembled WGS sequence"/>
</dbReference>
<dbReference type="InterPro" id="IPR008271">
    <property type="entry name" value="Ser/Thr_kinase_AS"/>
</dbReference>
<accession>A0A846Z3Z2</accession>
<dbReference type="Gene3D" id="1.10.510.10">
    <property type="entry name" value="Transferase(Phosphotransferase) domain 1"/>
    <property type="match status" value="1"/>
</dbReference>
<dbReference type="SMART" id="SM00220">
    <property type="entry name" value="S_TKc"/>
    <property type="match status" value="1"/>
</dbReference>
<dbReference type="Pfam" id="PF00069">
    <property type="entry name" value="Pkinase"/>
    <property type="match status" value="1"/>
</dbReference>
<name>A0A846Z3Z2_9ACTN</name>
<evidence type="ECO:0000256" key="5">
    <source>
        <dbReference type="ARBA" id="ARBA00022777"/>
    </source>
</evidence>
<feature type="binding site" evidence="9">
    <location>
        <position position="90"/>
    </location>
    <ligand>
        <name>ATP</name>
        <dbReference type="ChEBI" id="CHEBI:30616"/>
    </ligand>
</feature>
<dbReference type="GO" id="GO:0005524">
    <property type="term" value="F:ATP binding"/>
    <property type="evidence" value="ECO:0007669"/>
    <property type="project" value="UniProtKB-UniRule"/>
</dbReference>
<keyword evidence="6 9" id="KW-0067">ATP-binding</keyword>
<dbReference type="GO" id="GO:0045717">
    <property type="term" value="P:negative regulation of fatty acid biosynthetic process"/>
    <property type="evidence" value="ECO:0007669"/>
    <property type="project" value="UniProtKB-ARBA"/>
</dbReference>
<evidence type="ECO:0000256" key="4">
    <source>
        <dbReference type="ARBA" id="ARBA00022741"/>
    </source>
</evidence>
<proteinExistence type="predicted"/>
<keyword evidence="13" id="KW-1185">Reference proteome</keyword>
<dbReference type="InterPro" id="IPR000719">
    <property type="entry name" value="Prot_kinase_dom"/>
</dbReference>
<dbReference type="FunFam" id="3.30.200.20:FF:000035">
    <property type="entry name" value="Serine/threonine protein kinase Stk1"/>
    <property type="match status" value="1"/>
</dbReference>
<sequence>MTTPNIEYIERGRSLSGLTGCGLPAEFPFAFNAKAALIMIGAETGMSRRAGALARLLSDRYEFLEPLGRGGMGVVYRARDRQLERIVAVKVLPAGMLHDGDLRARFLREARAAAGLTHPNIAVVHDIGEDSGAAGPVPYLVMELVKGATLAKLLREAPPTADEAGRIVVAVLEALEHSHERGVVHRDIKPANIMVHRADGRVRVKVMDFGIARFMSESVTRLTATGARIGTPSYMSPEQADGRPADARSDLYSVGCVLYELLTGRTPFTGDSAAVVLYGHLHRAPQPPSQLNPDLAPFWDRILAAALAKEPEQRHPDAAAMRQAIETGSGAATAPAPPPASPPASGDRGPDTAMPNAGKAPPEHPTNAPPVAPEPEGSRRSHLFRRSSLTGLIAAACLALLVGGGWIAWDHLHDPPPSSKPQSSKSSNPASASPGHGPVPSLEIVATVPTTVAIRVRDTAGEVIYNGILSPDDGPKRFFQPSLDVVADNGGALQVQIYGAPQKQLPFGKRGTWSVRKPN</sequence>
<dbReference type="PROSITE" id="PS50011">
    <property type="entry name" value="PROTEIN_KINASE_DOM"/>
    <property type="match status" value="1"/>
</dbReference>
<dbReference type="EMBL" id="JAAXPI010000016">
    <property type="protein sequence ID" value="NKZ04986.1"/>
    <property type="molecule type" value="Genomic_DNA"/>
</dbReference>
<evidence type="ECO:0000256" key="10">
    <source>
        <dbReference type="SAM" id="MobiDB-lite"/>
    </source>
</evidence>
<dbReference type="GO" id="GO:0004674">
    <property type="term" value="F:protein serine/threonine kinase activity"/>
    <property type="evidence" value="ECO:0007669"/>
    <property type="project" value="UniProtKB-KW"/>
</dbReference>
<reference evidence="12 13" key="1">
    <citation type="submission" date="2020-04" db="EMBL/GenBank/DDBJ databases">
        <title>MicrobeNet Type strains.</title>
        <authorList>
            <person name="Nicholson A.C."/>
        </authorList>
    </citation>
    <scope>NUCLEOTIDE SEQUENCE [LARGE SCALE GENOMIC DNA]</scope>
    <source>
        <strain evidence="12 13">ATCC BAA-277</strain>
    </source>
</reference>
<organism evidence="12 13">
    <name type="scientific">Actinomadura latina</name>
    <dbReference type="NCBI Taxonomy" id="163603"/>
    <lineage>
        <taxon>Bacteria</taxon>
        <taxon>Bacillati</taxon>
        <taxon>Actinomycetota</taxon>
        <taxon>Actinomycetes</taxon>
        <taxon>Streptosporangiales</taxon>
        <taxon>Thermomonosporaceae</taxon>
        <taxon>Actinomadura</taxon>
    </lineage>
</organism>
<keyword evidence="2" id="KW-0723">Serine/threonine-protein kinase</keyword>
<dbReference type="PANTHER" id="PTHR43289">
    <property type="entry name" value="MITOGEN-ACTIVATED PROTEIN KINASE KINASE KINASE 20-RELATED"/>
    <property type="match status" value="1"/>
</dbReference>
<evidence type="ECO:0000256" key="3">
    <source>
        <dbReference type="ARBA" id="ARBA00022679"/>
    </source>
</evidence>
<dbReference type="FunFam" id="1.10.510.10:FF:000021">
    <property type="entry name" value="Serine/threonine protein kinase"/>
    <property type="match status" value="1"/>
</dbReference>
<evidence type="ECO:0000313" key="13">
    <source>
        <dbReference type="Proteomes" id="UP000579250"/>
    </source>
</evidence>
<dbReference type="PROSITE" id="PS00107">
    <property type="entry name" value="PROTEIN_KINASE_ATP"/>
    <property type="match status" value="1"/>
</dbReference>
<comment type="caution">
    <text evidence="12">The sequence shown here is derived from an EMBL/GenBank/DDBJ whole genome shotgun (WGS) entry which is preliminary data.</text>
</comment>
<evidence type="ECO:0000256" key="6">
    <source>
        <dbReference type="ARBA" id="ARBA00022840"/>
    </source>
</evidence>
<feature type="compositionally biased region" description="Pro residues" evidence="10">
    <location>
        <begin position="363"/>
        <end position="373"/>
    </location>
</feature>
<comment type="catalytic activity">
    <reaction evidence="7">
        <text>L-threonyl-[protein] + ATP = O-phospho-L-threonyl-[protein] + ADP + H(+)</text>
        <dbReference type="Rhea" id="RHEA:46608"/>
        <dbReference type="Rhea" id="RHEA-COMP:11060"/>
        <dbReference type="Rhea" id="RHEA-COMP:11605"/>
        <dbReference type="ChEBI" id="CHEBI:15378"/>
        <dbReference type="ChEBI" id="CHEBI:30013"/>
        <dbReference type="ChEBI" id="CHEBI:30616"/>
        <dbReference type="ChEBI" id="CHEBI:61977"/>
        <dbReference type="ChEBI" id="CHEBI:456216"/>
        <dbReference type="EC" id="2.7.11.1"/>
    </reaction>
</comment>
<comment type="catalytic activity">
    <reaction evidence="8">
        <text>L-seryl-[protein] + ATP = O-phospho-L-seryl-[protein] + ADP + H(+)</text>
        <dbReference type="Rhea" id="RHEA:17989"/>
        <dbReference type="Rhea" id="RHEA-COMP:9863"/>
        <dbReference type="Rhea" id="RHEA-COMP:11604"/>
        <dbReference type="ChEBI" id="CHEBI:15378"/>
        <dbReference type="ChEBI" id="CHEBI:29999"/>
        <dbReference type="ChEBI" id="CHEBI:30616"/>
        <dbReference type="ChEBI" id="CHEBI:83421"/>
        <dbReference type="ChEBI" id="CHEBI:456216"/>
        <dbReference type="EC" id="2.7.11.1"/>
    </reaction>
</comment>
<feature type="region of interest" description="Disordered" evidence="10">
    <location>
        <begin position="413"/>
        <end position="441"/>
    </location>
</feature>
<dbReference type="Gene3D" id="3.30.200.20">
    <property type="entry name" value="Phosphorylase Kinase, domain 1"/>
    <property type="match status" value="1"/>
</dbReference>
<evidence type="ECO:0000259" key="11">
    <source>
        <dbReference type="PROSITE" id="PS50011"/>
    </source>
</evidence>
<evidence type="ECO:0000256" key="9">
    <source>
        <dbReference type="PROSITE-ProRule" id="PRU10141"/>
    </source>
</evidence>
<evidence type="ECO:0000256" key="1">
    <source>
        <dbReference type="ARBA" id="ARBA00012513"/>
    </source>
</evidence>
<keyword evidence="4 9" id="KW-0547">Nucleotide-binding</keyword>
<dbReference type="EC" id="2.7.11.1" evidence="1"/>
<gene>
    <name evidence="12" type="ORF">HGB48_14705</name>
</gene>
<dbReference type="InterPro" id="IPR011009">
    <property type="entry name" value="Kinase-like_dom_sf"/>
</dbReference>
<feature type="compositionally biased region" description="Low complexity" evidence="10">
    <location>
        <begin position="420"/>
        <end position="434"/>
    </location>
</feature>
<dbReference type="PROSITE" id="PS00108">
    <property type="entry name" value="PROTEIN_KINASE_ST"/>
    <property type="match status" value="1"/>
</dbReference>
<feature type="domain" description="Protein kinase" evidence="11">
    <location>
        <begin position="61"/>
        <end position="326"/>
    </location>
</feature>
<protein>
    <recommendedName>
        <fullName evidence="1">non-specific serine/threonine protein kinase</fullName>
        <ecNumber evidence="1">2.7.11.1</ecNumber>
    </recommendedName>
</protein>
<evidence type="ECO:0000313" key="12">
    <source>
        <dbReference type="EMBL" id="NKZ04986.1"/>
    </source>
</evidence>
<dbReference type="RefSeq" id="WP_067627667.1">
    <property type="nucleotide sequence ID" value="NZ_JAAXPI010000016.1"/>
</dbReference>
<dbReference type="SUPFAM" id="SSF56112">
    <property type="entry name" value="Protein kinase-like (PK-like)"/>
    <property type="match status" value="1"/>
</dbReference>
<dbReference type="AlphaFoldDB" id="A0A846Z3Z2"/>
<dbReference type="CDD" id="cd14014">
    <property type="entry name" value="STKc_PknB_like"/>
    <property type="match status" value="1"/>
</dbReference>
<keyword evidence="5 12" id="KW-0418">Kinase</keyword>
<dbReference type="InterPro" id="IPR017441">
    <property type="entry name" value="Protein_kinase_ATP_BS"/>
</dbReference>
<evidence type="ECO:0000256" key="2">
    <source>
        <dbReference type="ARBA" id="ARBA00022527"/>
    </source>
</evidence>
<evidence type="ECO:0000256" key="7">
    <source>
        <dbReference type="ARBA" id="ARBA00047899"/>
    </source>
</evidence>
<evidence type="ECO:0000256" key="8">
    <source>
        <dbReference type="ARBA" id="ARBA00048679"/>
    </source>
</evidence>
<dbReference type="PANTHER" id="PTHR43289:SF6">
    <property type="entry name" value="SERINE_THREONINE-PROTEIN KINASE NEKL-3"/>
    <property type="match status" value="1"/>
</dbReference>
<keyword evidence="3" id="KW-0808">Transferase</keyword>
<feature type="region of interest" description="Disordered" evidence="10">
    <location>
        <begin position="328"/>
        <end position="381"/>
    </location>
</feature>